<dbReference type="InterPro" id="IPR014030">
    <property type="entry name" value="Ketoacyl_synth_N"/>
</dbReference>
<dbReference type="InterPro" id="IPR049900">
    <property type="entry name" value="PKS_mFAS_DH"/>
</dbReference>
<dbReference type="InterPro" id="IPR018201">
    <property type="entry name" value="Ketoacyl_synth_AS"/>
</dbReference>
<dbReference type="InterPro" id="IPR020806">
    <property type="entry name" value="PKS_PP-bd"/>
</dbReference>
<evidence type="ECO:0000256" key="5">
    <source>
        <dbReference type="ARBA" id="ARBA00022857"/>
    </source>
</evidence>
<feature type="active site" description="Proton acceptor; for dehydratase activity" evidence="8">
    <location>
        <position position="1014"/>
    </location>
</feature>
<dbReference type="InterPro" id="IPR020807">
    <property type="entry name" value="PKS_DH"/>
</dbReference>
<evidence type="ECO:0000313" key="14">
    <source>
        <dbReference type="Proteomes" id="UP000249757"/>
    </source>
</evidence>
<keyword evidence="3" id="KW-0489">Methyltransferase</keyword>
<dbReference type="SMART" id="SM00827">
    <property type="entry name" value="PKS_AT"/>
    <property type="match status" value="1"/>
</dbReference>
<dbReference type="GO" id="GO:0004312">
    <property type="term" value="F:fatty acid synthase activity"/>
    <property type="evidence" value="ECO:0007669"/>
    <property type="project" value="TreeGrafter"/>
</dbReference>
<dbReference type="EMBL" id="NRDI02000037">
    <property type="protein sequence ID" value="KAI1507610.1"/>
    <property type="molecule type" value="Genomic_DNA"/>
</dbReference>
<dbReference type="Proteomes" id="UP000249757">
    <property type="component" value="Unassembled WGS sequence"/>
</dbReference>
<dbReference type="InterPro" id="IPR029063">
    <property type="entry name" value="SAM-dependent_MTases_sf"/>
</dbReference>
<keyword evidence="9" id="KW-0175">Coiled coil</keyword>
<dbReference type="SMART" id="SM00825">
    <property type="entry name" value="PKS_KS"/>
    <property type="match status" value="1"/>
</dbReference>
<dbReference type="InterPro" id="IPR020843">
    <property type="entry name" value="ER"/>
</dbReference>
<dbReference type="InterPro" id="IPR020841">
    <property type="entry name" value="PKS_Beta-ketoAc_synthase_dom"/>
</dbReference>
<evidence type="ECO:0000259" key="12">
    <source>
        <dbReference type="PROSITE" id="PS52019"/>
    </source>
</evidence>
<feature type="region of interest" description="N-terminal hotdog fold" evidence="8">
    <location>
        <begin position="982"/>
        <end position="1116"/>
    </location>
</feature>
<dbReference type="InterPro" id="IPR032821">
    <property type="entry name" value="PKS_assoc"/>
</dbReference>
<feature type="coiled-coil region" evidence="9">
    <location>
        <begin position="2522"/>
        <end position="2549"/>
    </location>
</feature>
<keyword evidence="7" id="KW-0012">Acyltransferase</keyword>
<feature type="region of interest" description="C-terminal hotdog fold" evidence="8">
    <location>
        <begin position="1129"/>
        <end position="1287"/>
    </location>
</feature>
<dbReference type="SMART" id="SM00829">
    <property type="entry name" value="PKS_ER"/>
    <property type="match status" value="1"/>
</dbReference>
<evidence type="ECO:0000256" key="4">
    <source>
        <dbReference type="ARBA" id="ARBA00022679"/>
    </source>
</evidence>
<dbReference type="Pfam" id="PF00109">
    <property type="entry name" value="ketoacyl-synt"/>
    <property type="match status" value="1"/>
</dbReference>
<feature type="domain" description="PKS/mFAS DH" evidence="12">
    <location>
        <begin position="982"/>
        <end position="1287"/>
    </location>
</feature>
<evidence type="ECO:0000256" key="7">
    <source>
        <dbReference type="ARBA" id="ARBA00023315"/>
    </source>
</evidence>
<evidence type="ECO:0000256" key="10">
    <source>
        <dbReference type="SAM" id="MobiDB-lite"/>
    </source>
</evidence>
<dbReference type="InterPro" id="IPR016039">
    <property type="entry name" value="Thiolase-like"/>
</dbReference>
<name>A0A922ST52_9PLEO</name>
<dbReference type="GO" id="GO:0006313">
    <property type="term" value="P:DNA transposition"/>
    <property type="evidence" value="ECO:0007669"/>
    <property type="project" value="InterPro"/>
</dbReference>
<dbReference type="Gene3D" id="3.30.70.3290">
    <property type="match status" value="1"/>
</dbReference>
<dbReference type="Pfam" id="PF08240">
    <property type="entry name" value="ADH_N"/>
    <property type="match status" value="1"/>
</dbReference>
<dbReference type="InterPro" id="IPR011032">
    <property type="entry name" value="GroES-like_sf"/>
</dbReference>
<dbReference type="GO" id="GO:0015074">
    <property type="term" value="P:DNA integration"/>
    <property type="evidence" value="ECO:0007669"/>
    <property type="project" value="InterPro"/>
</dbReference>
<dbReference type="Pfam" id="PF08659">
    <property type="entry name" value="KR"/>
    <property type="match status" value="1"/>
</dbReference>
<keyword evidence="6" id="KW-0511">Multifunctional enzyme</keyword>
<dbReference type="InterPro" id="IPR002492">
    <property type="entry name" value="Transposase_Tc1-like"/>
</dbReference>
<accession>A0A922ST52</accession>
<dbReference type="GO" id="GO:1901336">
    <property type="term" value="P:lactone biosynthetic process"/>
    <property type="evidence" value="ECO:0007669"/>
    <property type="project" value="UniProtKB-ARBA"/>
</dbReference>
<dbReference type="SMART" id="SM00822">
    <property type="entry name" value="PKS_KR"/>
    <property type="match status" value="1"/>
</dbReference>
<dbReference type="PANTHER" id="PTHR43775:SF49">
    <property type="entry name" value="SYNTHASE, PUTATIVE (JCVI)-RELATED"/>
    <property type="match status" value="1"/>
</dbReference>
<dbReference type="InterPro" id="IPR014043">
    <property type="entry name" value="Acyl_transferase_dom"/>
</dbReference>
<dbReference type="InterPro" id="IPR049551">
    <property type="entry name" value="PKS_DH_C"/>
</dbReference>
<dbReference type="Pfam" id="PF13602">
    <property type="entry name" value="ADH_zinc_N_2"/>
    <property type="match status" value="1"/>
</dbReference>
<dbReference type="Pfam" id="PF08242">
    <property type="entry name" value="Methyltransf_12"/>
    <property type="match status" value="1"/>
</dbReference>
<dbReference type="Pfam" id="PF21089">
    <property type="entry name" value="PKS_DH_N"/>
    <property type="match status" value="1"/>
</dbReference>
<dbReference type="InterPro" id="IPR001227">
    <property type="entry name" value="Ac_transferase_dom_sf"/>
</dbReference>
<dbReference type="Pfam" id="PF14765">
    <property type="entry name" value="PS-DH"/>
    <property type="match status" value="1"/>
</dbReference>
<dbReference type="PROSITE" id="PS00012">
    <property type="entry name" value="PHOSPHOPANTETHEINE"/>
    <property type="match status" value="1"/>
</dbReference>
<evidence type="ECO:0000256" key="1">
    <source>
        <dbReference type="ARBA" id="ARBA00022450"/>
    </source>
</evidence>
<dbReference type="InterPro" id="IPR049552">
    <property type="entry name" value="PKS_DH_N"/>
</dbReference>
<keyword evidence="4" id="KW-0808">Transferase</keyword>
<dbReference type="SUPFAM" id="SSF53335">
    <property type="entry name" value="S-adenosyl-L-methionine-dependent methyltransferases"/>
    <property type="match status" value="1"/>
</dbReference>
<dbReference type="PANTHER" id="PTHR43775">
    <property type="entry name" value="FATTY ACID SYNTHASE"/>
    <property type="match status" value="1"/>
</dbReference>
<dbReference type="CDD" id="cd00833">
    <property type="entry name" value="PKS"/>
    <property type="match status" value="1"/>
</dbReference>
<keyword evidence="2" id="KW-0597">Phosphoprotein</keyword>
<dbReference type="GO" id="GO:0003677">
    <property type="term" value="F:DNA binding"/>
    <property type="evidence" value="ECO:0007669"/>
    <property type="project" value="InterPro"/>
</dbReference>
<dbReference type="InterPro" id="IPR013217">
    <property type="entry name" value="Methyltransf_12"/>
</dbReference>
<dbReference type="InterPro" id="IPR050091">
    <property type="entry name" value="PKS_NRPS_Biosynth_Enz"/>
</dbReference>
<dbReference type="GO" id="GO:0006633">
    <property type="term" value="P:fatty acid biosynthetic process"/>
    <property type="evidence" value="ECO:0007669"/>
    <property type="project" value="InterPro"/>
</dbReference>
<dbReference type="Gene3D" id="3.40.366.10">
    <property type="entry name" value="Malonyl-Coenzyme A Acyl Carrier Protein, domain 2"/>
    <property type="match status" value="1"/>
</dbReference>
<dbReference type="PROSITE" id="PS00606">
    <property type="entry name" value="KS3_1"/>
    <property type="match status" value="1"/>
</dbReference>
<organism evidence="13 14">
    <name type="scientific">Pyrenophora tritici-repentis</name>
    <dbReference type="NCBI Taxonomy" id="45151"/>
    <lineage>
        <taxon>Eukaryota</taxon>
        <taxon>Fungi</taxon>
        <taxon>Dikarya</taxon>
        <taxon>Ascomycota</taxon>
        <taxon>Pezizomycotina</taxon>
        <taxon>Dothideomycetes</taxon>
        <taxon>Pleosporomycetidae</taxon>
        <taxon>Pleosporales</taxon>
        <taxon>Pleosporineae</taxon>
        <taxon>Pleosporaceae</taxon>
        <taxon>Pyrenophora</taxon>
    </lineage>
</organism>
<evidence type="ECO:0000256" key="2">
    <source>
        <dbReference type="ARBA" id="ARBA00022553"/>
    </source>
</evidence>
<dbReference type="InterPro" id="IPR006162">
    <property type="entry name" value="Ppantetheine_attach_site"/>
</dbReference>
<dbReference type="PROSITE" id="PS52019">
    <property type="entry name" value="PKS_MFAS_DH"/>
    <property type="match status" value="1"/>
</dbReference>
<dbReference type="InterPro" id="IPR036397">
    <property type="entry name" value="RNaseH_sf"/>
</dbReference>
<dbReference type="GO" id="GO:0016491">
    <property type="term" value="F:oxidoreductase activity"/>
    <property type="evidence" value="ECO:0007669"/>
    <property type="project" value="InterPro"/>
</dbReference>
<dbReference type="Gene3D" id="3.30.420.10">
    <property type="entry name" value="Ribonuclease H-like superfamily/Ribonuclease H"/>
    <property type="match status" value="1"/>
</dbReference>
<dbReference type="Pfam" id="PF00698">
    <property type="entry name" value="Acyl_transf_1"/>
    <property type="match status" value="1"/>
</dbReference>
<dbReference type="SMART" id="SM00823">
    <property type="entry name" value="PKS_PP"/>
    <property type="match status" value="1"/>
</dbReference>
<dbReference type="SUPFAM" id="SSF47336">
    <property type="entry name" value="ACP-like"/>
    <property type="match status" value="1"/>
</dbReference>
<dbReference type="InterPro" id="IPR016035">
    <property type="entry name" value="Acyl_Trfase/lysoPLipase"/>
</dbReference>
<dbReference type="Pfam" id="PF01498">
    <property type="entry name" value="HTH_Tnp_Tc3_2"/>
    <property type="match status" value="1"/>
</dbReference>
<evidence type="ECO:0000259" key="11">
    <source>
        <dbReference type="PROSITE" id="PS52004"/>
    </source>
</evidence>
<dbReference type="GO" id="GO:0004315">
    <property type="term" value="F:3-oxoacyl-[acyl-carrier-protein] synthase activity"/>
    <property type="evidence" value="ECO:0007669"/>
    <property type="project" value="InterPro"/>
</dbReference>
<dbReference type="Gene3D" id="3.40.47.10">
    <property type="match status" value="1"/>
</dbReference>
<dbReference type="InterPro" id="IPR013968">
    <property type="entry name" value="PKS_KR"/>
</dbReference>
<dbReference type="Pfam" id="PF22621">
    <property type="entry name" value="CurL-like_PKS_C"/>
    <property type="match status" value="1"/>
</dbReference>
<protein>
    <submittedName>
        <fullName evidence="13">Polyketide synthase</fullName>
    </submittedName>
</protein>
<dbReference type="InterPro" id="IPR036736">
    <property type="entry name" value="ACP-like_sf"/>
</dbReference>
<dbReference type="Gene3D" id="3.40.50.150">
    <property type="entry name" value="Vaccinia Virus protein VP39"/>
    <property type="match status" value="1"/>
</dbReference>
<dbReference type="InterPro" id="IPR009081">
    <property type="entry name" value="PP-bd_ACP"/>
</dbReference>
<feature type="region of interest" description="Disordered" evidence="10">
    <location>
        <begin position="1"/>
        <end position="21"/>
    </location>
</feature>
<dbReference type="FunFam" id="3.40.50.720:FF:000209">
    <property type="entry name" value="Polyketide synthase Pks12"/>
    <property type="match status" value="1"/>
</dbReference>
<comment type="caution">
    <text evidence="13">The sequence shown here is derived from an EMBL/GenBank/DDBJ whole genome shotgun (WGS) entry which is preliminary data.</text>
</comment>
<dbReference type="CDD" id="cd02440">
    <property type="entry name" value="AdoMet_MTases"/>
    <property type="match status" value="1"/>
</dbReference>
<dbReference type="InterPro" id="IPR013154">
    <property type="entry name" value="ADH-like_N"/>
</dbReference>
<gene>
    <name evidence="13" type="ORF">Ptr86124_013467</name>
</gene>
<dbReference type="InterPro" id="IPR016036">
    <property type="entry name" value="Malonyl_transacylase_ACP-bd"/>
</dbReference>
<dbReference type="CDD" id="cd05195">
    <property type="entry name" value="enoyl_red"/>
    <property type="match status" value="1"/>
</dbReference>
<feature type="active site" description="Proton donor; for dehydratase activity" evidence="8">
    <location>
        <position position="1195"/>
    </location>
</feature>
<dbReference type="Pfam" id="PF00550">
    <property type="entry name" value="PP-binding"/>
    <property type="match status" value="1"/>
</dbReference>
<feature type="domain" description="Ketosynthase family 3 (KS3)" evidence="11">
    <location>
        <begin position="28"/>
        <end position="447"/>
    </location>
</feature>
<dbReference type="InterPro" id="IPR042104">
    <property type="entry name" value="PKS_dehydratase_sf"/>
</dbReference>
<keyword evidence="5" id="KW-0521">NADP</keyword>
<dbReference type="GO" id="GO:0044550">
    <property type="term" value="P:secondary metabolite biosynthetic process"/>
    <property type="evidence" value="ECO:0007669"/>
    <property type="project" value="UniProtKB-ARBA"/>
</dbReference>
<dbReference type="Pfam" id="PF16197">
    <property type="entry name" value="KAsynt_C_assoc"/>
    <property type="match status" value="1"/>
</dbReference>
<evidence type="ECO:0000256" key="9">
    <source>
        <dbReference type="SAM" id="Coils"/>
    </source>
</evidence>
<keyword evidence="14" id="KW-1185">Reference proteome</keyword>
<dbReference type="InterPro" id="IPR014031">
    <property type="entry name" value="Ketoacyl_synth_C"/>
</dbReference>
<evidence type="ECO:0000256" key="3">
    <source>
        <dbReference type="ARBA" id="ARBA00022603"/>
    </source>
</evidence>
<reference evidence="14" key="1">
    <citation type="journal article" date="2022" name="Microb. Genom.">
        <title>A global pangenome for the wheat fungal pathogen Pyrenophora tritici-repentis and prediction of effector protein structural homology.</title>
        <authorList>
            <person name="Moolhuijzen P.M."/>
            <person name="See P.T."/>
            <person name="Shi G."/>
            <person name="Powell H.R."/>
            <person name="Cockram J."/>
            <person name="Jorgensen L.N."/>
            <person name="Benslimane H."/>
            <person name="Strelkov S.E."/>
            <person name="Turner J."/>
            <person name="Liu Z."/>
            <person name="Moffat C.S."/>
        </authorList>
    </citation>
    <scope>NUCLEOTIDE SEQUENCE [LARGE SCALE GENOMIC DNA]</scope>
</reference>
<sequence>MAPASSKENQEGSGKGLDYSSLHVSTPNEPVAIIGMAMRLPGNVKGESDFWNLLSEKKSGLCDIPRNRFNLDGFYDSSGTRGTIPFTQGYFLDGVNIQNFDTTVFPTSKTELDRLDPAQRQLLQVAYECFESAGMSSWRGSNTGCYIGEFGEDWADVNAKETQHIGGYRATGFEDFALSNRISYEFDLRGPSMTVKTACSSSLVCLDLACEAIRNGKCDAALVGGINLIFSPTMWITLNDMELLSPRGQSRPFDATADGYARGEAVNMVLVRKLSSALRDKDSIRALIRGTGVNSDGRTLGMVVPNPLAQANLIRRTYSAAGIPNLSETAIIECHATGTQVGDSLEAKAIADCFGDKGIIITSVKANVGHAEGAAGLTSVIKSVLALEHRMVLPNISFETPNPKIPFKECKLHVPIETEPWPKGRAERISVNSFGIGGVNAHVIIESYRQFNLDLQIDAKLRRSSTNETWFTHPSEQTYVALPDAGNLNDKTSPVGNQHEFINNSYFNNDDSEKIRCQQTSGSNLLLFSAYNAESLQEQVHSHIQFAQDQRQLELHDLAYTLANKREHRPHRSFVVTSGHMCTPQLSDSLTTSVPSVLDGWNEIKAILVFTGQGAQWPTMGAHLWDTNIIFRETIQKLDRFLQTMETPPLWKIEHELHKGENDSRVYSAELGHPLCVAIQIALVDVIRSWGVIPHGVIGHSSGEAAAAYASGAITAEAAIAVAASRGFSNVPVKEEGSMAAVGLGRDDVLPFLLPGVDIACENSQLSTTLSGDTEAVKEVLRNIQAERPGVLARLLRVERAYHSHHMLRHGETYEKQITPYVQSCSPTIPFYSSVTGKLLTGDSCLDAQYWRANMERPVLFNSALRSSFEEILPSDTDKAVLIEIGPHPALAGPIGQILRDTGRNNHILHIGSLRRGNPCDESLMYLAGKLYQQGLPLNYEVLCPPGKFVKNLPRYPWKQDITHWLEPRISREWRFREHPPHELLGSRVFESAANEPVWRKVFTLNEVPWLAGHEVNGDIIFPAAGYIAMVGEAIQQLSETEDGSSDGTFSMRNVRIASALVLKMDKITEIITSFKRIMVDSSETTPWFQFTISSFDGTRWARNCFGEARASQDSSFAFPRHMVAQTGSFPRKVDEKTWYTGLRHVGFNYTGDFEGMQNISAATTMNEAKATVEIVHTHGKPKCSRYVLHPAVIDQFLQLIAVASSRGLCRDLKSISVPTFIEELLLHPCPADHTLEIMANVTKKSERGSIAGNVVVKSAGYLGEPVTTRIGLKGLEMSAMTRSNDDARVNTIPLISQFEWMPHSDFVDLRKHFHRKAPRINEWPLLEELVLLCMFNHCEGIQTNDDTAEHLAKLMKWMQAQVQRYIQGANKFVNQDILLEKRSVEERVKRVDEIMRALSSSPYAAFSKAAFQLFSVAPAIFRNEMHPLHVMMENNVLTDFYDALSVDSADMISILANTNPNMRILEVGAGTGGTTANILRALTSSYGERLYSVYTYTDVSSGFMAAAKERFSSHAAIEYAVLDVTKDPAEQGFQLGSFDLIIAANVLHATPSLRTTLCNMRSLLSPRGRLFLEELNPEMMCVNYVMGFLSGWWLGALDDRVDQPFISPERWTKELLDAGFPKPEAIILDDDAPYQLNAGIVVARESSEHTLSRDILIALGIMENDLSEMGFEGSGIVRAVGPGVSRFSVGDRVSYLGMGCFKTTQIMNEALCVRLDDSMTFKEGAALPLVYATAYYALVEKANLQHGQSVLIHSACGGFGLSAIQIAQALGAEIYCTVGSHEKRNFLTENYGIEPSRIFSSRDTSFLPDVLNVTYGRGVDVVLNSLSGELLQASWQCVAEFGTMVEIGKRDFRRRATLAMAPFEANRTFLGIELGPIIKGYPRKASALFERCIEWIRAGRIPGPTISRSFKAVQIEEALRVMQVGSHIGKIVIEMPDDSREFEGQHSRQKASLSTIHFRSDRTYLLVGGLGGLGRALAVWMAENGARSLVFLSRSAREGPEVDGVVQDLRSQGCRVLLVDGSVSNMADVQRAVKNESTAVSPLAGVINLSMVLKDVGLPDMTFGDWIAPIEPKVQGTWNLHQATVHNKELDFFILLSSCSGVIGQWGQANYAAANTFLDAFVHFRRQQGLVASVIDLGVMGDVGFVSQNQGIRENLDRIGMYILREQDLLNALILALKRSSLAPSATAGQICGQNSDMTYRNPSQVLLGLNSTSPISSPLNRVPWRRDARMSIYHNTAISDNSGGYQYGRAKAQSSQSDDLRAKLASMANNEDKIAAIARSLAAALAAFLIKDDDSIALNRPLEQLGLDSLIALEIRNWIRQKLKQSQYTSDSTHLRVQHRAIAAGSEPNVLPLKIFPQHVQDAPKPGRPAKQAEEVKEQMFQQVRRDRYGREKSCADLAGGLSLQGVEISASTVWRVLRAAGYRNTKPTRKPGLTQEMRSARLKWALEHKDWTLEDWKNVIWIDETSVVINHRRGGYRVWRRADERVVKSCIRERWKGYSEFMFWGCFSYDKKGPCHVYQPETKAEKEDAARRIEQLNAELEPLQREEWELLESMRRIGLRNKRGRKPQWRWTEKTGKLMRTSGGGIDWWRRQTCVLIPKLIPFAKECL</sequence>
<dbReference type="SUPFAM" id="SSF55048">
    <property type="entry name" value="Probable ACP-binding domain of malonyl-CoA ACP transacylase"/>
    <property type="match status" value="1"/>
</dbReference>
<dbReference type="PROSITE" id="PS52004">
    <property type="entry name" value="KS3_2"/>
    <property type="match status" value="1"/>
</dbReference>
<dbReference type="Gene3D" id="1.10.1200.10">
    <property type="entry name" value="ACP-like"/>
    <property type="match status" value="1"/>
</dbReference>
<dbReference type="SUPFAM" id="SSF51735">
    <property type="entry name" value="NAD(P)-binding Rossmann-fold domains"/>
    <property type="match status" value="2"/>
</dbReference>
<dbReference type="Pfam" id="PF02801">
    <property type="entry name" value="Ketoacyl-synt_C"/>
    <property type="match status" value="1"/>
</dbReference>
<dbReference type="GO" id="GO:0031177">
    <property type="term" value="F:phosphopantetheine binding"/>
    <property type="evidence" value="ECO:0007669"/>
    <property type="project" value="InterPro"/>
</dbReference>
<evidence type="ECO:0000256" key="8">
    <source>
        <dbReference type="PROSITE-ProRule" id="PRU01363"/>
    </source>
</evidence>
<dbReference type="SMART" id="SM00826">
    <property type="entry name" value="PKS_DH"/>
    <property type="match status" value="1"/>
</dbReference>
<evidence type="ECO:0000313" key="13">
    <source>
        <dbReference type="EMBL" id="KAI1507610.1"/>
    </source>
</evidence>
<dbReference type="InterPro" id="IPR036291">
    <property type="entry name" value="NAD(P)-bd_dom_sf"/>
</dbReference>
<dbReference type="SUPFAM" id="SSF50129">
    <property type="entry name" value="GroES-like"/>
    <property type="match status" value="1"/>
</dbReference>
<dbReference type="InterPro" id="IPR057326">
    <property type="entry name" value="KR_dom"/>
</dbReference>
<dbReference type="Gene3D" id="3.90.180.10">
    <property type="entry name" value="Medium-chain alcohol dehydrogenases, catalytic domain"/>
    <property type="match status" value="1"/>
</dbReference>
<dbReference type="SUPFAM" id="SSF52151">
    <property type="entry name" value="FabD/lysophospholipase-like"/>
    <property type="match status" value="1"/>
</dbReference>
<dbReference type="Gene3D" id="3.10.129.110">
    <property type="entry name" value="Polyketide synthase dehydratase"/>
    <property type="match status" value="1"/>
</dbReference>
<dbReference type="Gene3D" id="3.40.50.720">
    <property type="entry name" value="NAD(P)-binding Rossmann-like Domain"/>
    <property type="match status" value="2"/>
</dbReference>
<dbReference type="SUPFAM" id="SSF53901">
    <property type="entry name" value="Thiolase-like"/>
    <property type="match status" value="1"/>
</dbReference>
<keyword evidence="1" id="KW-0596">Phosphopantetheine</keyword>
<evidence type="ECO:0000256" key="6">
    <source>
        <dbReference type="ARBA" id="ARBA00023268"/>
    </source>
</evidence>
<proteinExistence type="predicted"/>